<name>A0A6L3STE5_9HYPH</name>
<dbReference type="AlphaFoldDB" id="A0A6L3STE5"/>
<dbReference type="Proteomes" id="UP000474159">
    <property type="component" value="Unassembled WGS sequence"/>
</dbReference>
<gene>
    <name evidence="2" type="ORF">F6X53_28345</name>
</gene>
<evidence type="ECO:0000313" key="2">
    <source>
        <dbReference type="EMBL" id="KAB1072219.1"/>
    </source>
</evidence>
<accession>A0A6L3STE5</accession>
<evidence type="ECO:0000256" key="1">
    <source>
        <dbReference type="SAM" id="MobiDB-lite"/>
    </source>
</evidence>
<protein>
    <submittedName>
        <fullName evidence="2">Uncharacterized protein</fullName>
    </submittedName>
</protein>
<proteinExistence type="predicted"/>
<dbReference type="RefSeq" id="WP_151004692.1">
    <property type="nucleotide sequence ID" value="NZ_BPQY01000423.1"/>
</dbReference>
<dbReference type="InterPro" id="IPR013321">
    <property type="entry name" value="Arc_rbn_hlx_hlx"/>
</dbReference>
<organism evidence="2 3">
    <name type="scientific">Methylobacterium soli</name>
    <dbReference type="NCBI Taxonomy" id="553447"/>
    <lineage>
        <taxon>Bacteria</taxon>
        <taxon>Pseudomonadati</taxon>
        <taxon>Pseudomonadota</taxon>
        <taxon>Alphaproteobacteria</taxon>
        <taxon>Hyphomicrobiales</taxon>
        <taxon>Methylobacteriaceae</taxon>
        <taxon>Methylobacterium</taxon>
    </lineage>
</organism>
<feature type="region of interest" description="Disordered" evidence="1">
    <location>
        <begin position="83"/>
        <end position="150"/>
    </location>
</feature>
<sequence length="226" mass="25138">MANLLYLSKDERKVLGIATIRPANMTDAEFRAYQRQQKAAREKATRIAKGATPREQSAEQKEPWKALGISRRAYYRRKAAGTLPGTFEHRGTNSWQLDPKDLQPGTNQCHTKEQSAQGPARGASPRQSVSAGGHSPRSIPRVVPTGRPLPPPLPEWRGDEHRDLFGEWDQLGVVARKAVQAYVGGIMPVEVIRAMRAFQKARMLKQEDVARQIGISRPQLANAMQG</sequence>
<keyword evidence="3" id="KW-1185">Reference proteome</keyword>
<dbReference type="OrthoDB" id="8006225at2"/>
<dbReference type="EMBL" id="VZZK01000050">
    <property type="protein sequence ID" value="KAB1072219.1"/>
    <property type="molecule type" value="Genomic_DNA"/>
</dbReference>
<comment type="caution">
    <text evidence="2">The sequence shown here is derived from an EMBL/GenBank/DDBJ whole genome shotgun (WGS) entry which is preliminary data.</text>
</comment>
<dbReference type="GO" id="GO:0006355">
    <property type="term" value="P:regulation of DNA-templated transcription"/>
    <property type="evidence" value="ECO:0007669"/>
    <property type="project" value="InterPro"/>
</dbReference>
<reference evidence="2 3" key="1">
    <citation type="submission" date="2019-09" db="EMBL/GenBank/DDBJ databases">
        <title>YIM 48816 draft genome.</title>
        <authorList>
            <person name="Jiang L."/>
        </authorList>
    </citation>
    <scope>NUCLEOTIDE SEQUENCE [LARGE SCALE GENOMIC DNA]</scope>
    <source>
        <strain evidence="2 3">YIM 48816</strain>
    </source>
</reference>
<feature type="compositionally biased region" description="Polar residues" evidence="1">
    <location>
        <begin position="104"/>
        <end position="117"/>
    </location>
</feature>
<evidence type="ECO:0000313" key="3">
    <source>
        <dbReference type="Proteomes" id="UP000474159"/>
    </source>
</evidence>
<dbReference type="Gene3D" id="1.10.1220.10">
    <property type="entry name" value="Met repressor-like"/>
    <property type="match status" value="1"/>
</dbReference>